<proteinExistence type="predicted"/>
<dbReference type="SMART" id="SM00212">
    <property type="entry name" value="UBCc"/>
    <property type="match status" value="1"/>
</dbReference>
<evidence type="ECO:0000256" key="1">
    <source>
        <dbReference type="SAM" id="MobiDB-lite"/>
    </source>
</evidence>
<dbReference type="InterPro" id="IPR000608">
    <property type="entry name" value="UBC"/>
</dbReference>
<dbReference type="GeneTree" id="ENSGT00930000150941"/>
<reference evidence="3" key="1">
    <citation type="submission" date="2025-08" db="UniProtKB">
        <authorList>
            <consortium name="Ensembl"/>
        </authorList>
    </citation>
    <scope>IDENTIFICATION</scope>
</reference>
<dbReference type="Gene3D" id="3.10.110.10">
    <property type="entry name" value="Ubiquitin Conjugating Enzyme"/>
    <property type="match status" value="1"/>
</dbReference>
<dbReference type="SUPFAM" id="SSF54495">
    <property type="entry name" value="UBC-like"/>
    <property type="match status" value="1"/>
</dbReference>
<dbReference type="Proteomes" id="UP000233040">
    <property type="component" value="Unassembled WGS sequence"/>
</dbReference>
<feature type="domain" description="UBC core" evidence="2">
    <location>
        <begin position="30"/>
        <end position="166"/>
    </location>
</feature>
<organism evidence="3 4">
    <name type="scientific">Cebus imitator</name>
    <name type="common">Panamanian white-faced capuchin</name>
    <name type="synonym">Cebus capucinus imitator</name>
    <dbReference type="NCBI Taxonomy" id="2715852"/>
    <lineage>
        <taxon>Eukaryota</taxon>
        <taxon>Metazoa</taxon>
        <taxon>Chordata</taxon>
        <taxon>Craniata</taxon>
        <taxon>Vertebrata</taxon>
        <taxon>Euteleostomi</taxon>
        <taxon>Mammalia</taxon>
        <taxon>Eutheria</taxon>
        <taxon>Euarchontoglires</taxon>
        <taxon>Primates</taxon>
        <taxon>Haplorrhini</taxon>
        <taxon>Platyrrhini</taxon>
        <taxon>Cebidae</taxon>
        <taxon>Cebinae</taxon>
        <taxon>Cebus</taxon>
    </lineage>
</organism>
<protein>
    <submittedName>
        <fullName evidence="3">Ubiquitin conjugating enzyme E2 C</fullName>
    </submittedName>
</protein>
<dbReference type="AlphaFoldDB" id="A0A2K5S9Q1"/>
<dbReference type="InterPro" id="IPR016135">
    <property type="entry name" value="UBQ-conjugating_enzyme/RWD"/>
</dbReference>
<keyword evidence="4" id="KW-1185">Reference proteome</keyword>
<sequence>MASQNRDPAATSVAAARKGAEPSGGAARGPVGKRLQQELMTLMMSGDKGISAFPESDNLFKWVGTIHGAAGTVSRGSIRTSSTVCLLSTPGETQDHPLPLPCNLGVCQDSPGSACSTSLTFSFSPPIEPNIDSPLNTHAAELWKNPTAFKKYLQETYSKQVTSQEP</sequence>
<evidence type="ECO:0000313" key="4">
    <source>
        <dbReference type="Proteomes" id="UP000233040"/>
    </source>
</evidence>
<evidence type="ECO:0000313" key="3">
    <source>
        <dbReference type="Ensembl" id="ENSCCAP00000037088.1"/>
    </source>
</evidence>
<feature type="region of interest" description="Disordered" evidence="1">
    <location>
        <begin position="1"/>
        <end position="32"/>
    </location>
</feature>
<name>A0A2K5S9Q1_CEBIM</name>
<evidence type="ECO:0000259" key="2">
    <source>
        <dbReference type="PROSITE" id="PS50127"/>
    </source>
</evidence>
<dbReference type="Ensembl" id="ENSCCAT00000054877.1">
    <property type="protein sequence ID" value="ENSCCAP00000037088.1"/>
    <property type="gene ID" value="ENSCCAG00000036417.1"/>
</dbReference>
<reference evidence="3" key="2">
    <citation type="submission" date="2025-09" db="UniProtKB">
        <authorList>
            <consortium name="Ensembl"/>
        </authorList>
    </citation>
    <scope>IDENTIFICATION</scope>
</reference>
<dbReference type="PROSITE" id="PS50127">
    <property type="entry name" value="UBC_2"/>
    <property type="match status" value="1"/>
</dbReference>
<accession>A0A2K5S9Q1</accession>